<dbReference type="InterPro" id="IPR045857">
    <property type="entry name" value="O16G_dom_2"/>
</dbReference>
<dbReference type="InterPro" id="IPR014756">
    <property type="entry name" value="Ig_E-set"/>
</dbReference>
<accession>A0ABY4H5I4</accession>
<keyword evidence="2" id="KW-0326">Glycosidase</keyword>
<dbReference type="RefSeq" id="WP_244755271.1">
    <property type="nucleotide sequence ID" value="NZ_CP095074.1"/>
</dbReference>
<gene>
    <name evidence="4" type="ORF">MUO14_11065</name>
</gene>
<dbReference type="EMBL" id="CP095074">
    <property type="protein sequence ID" value="UOQ95418.1"/>
    <property type="molecule type" value="Genomic_DNA"/>
</dbReference>
<dbReference type="SMART" id="SM00642">
    <property type="entry name" value="Aamy"/>
    <property type="match status" value="1"/>
</dbReference>
<dbReference type="Proteomes" id="UP000831880">
    <property type="component" value="Chromosome"/>
</dbReference>
<dbReference type="PANTHER" id="PTHR10357">
    <property type="entry name" value="ALPHA-AMYLASE FAMILY MEMBER"/>
    <property type="match status" value="1"/>
</dbReference>
<sequence>MKSLDIYHNSFALQYREPFGAAPKGSSVTLTIDIDQRHPLLHVILHCIHDKTNEEQTIEMDQVSEKNSCYTFEATLIMPEEPQLVWYFFEIQLEDKIRYYGRLNSEESGEGEVYEKRPPSWQITVYDPCYQTPAWWKNATMYQIFPDRFKNAGGLKLEYAPKTSLMHNHWENDPFYIRNEKGEVVRWDFFGGTIQGMIEKLDYIQSLGVTVIYLNPIFEAESNHRYDTGDYHKIDPLLGGKEDFERLVKEASERDIEVMLDGVFSHTGSNSKYFNQREQYDTVGAYQSKDSVYYPWYIFHEHPDEYEAWWGVGTLPTLNKEDESYQNFLIHDDDSVIKTWQQSGVKHWRLDVADELTDGLIKQIYQQLKKGDQDSVLLGEVWEDASNKSAYGKRRDYFLGGVLDSVMNYPLRELMLGFIKGEVDAYYIHRRLLTLSEHYPSQYFYSLMNMLSTHDVERVKTLLQGFLPKEGMDHEQIINKQLKALSLWLYTFPGIPSLYYGDEAGLTGGEDPDNRKPYPWGREDEELVSWYKTLGGLRANYPSLRTGSWIPHAPHEDVYGFERIIENGVDQFGEPAINEHMIYLINRNVSKEREVTLPVRKGKWQYVINKEKMFHVKQSGMKITLEPSESLLLRHLN</sequence>
<dbReference type="InterPro" id="IPR017853">
    <property type="entry name" value="GH"/>
</dbReference>
<dbReference type="Gene3D" id="2.60.40.1180">
    <property type="entry name" value="Golgi alpha-mannosidase II"/>
    <property type="match status" value="1"/>
</dbReference>
<dbReference type="CDD" id="cd11338">
    <property type="entry name" value="AmyAc_CMD"/>
    <property type="match status" value="1"/>
</dbReference>
<dbReference type="Pfam" id="PF00128">
    <property type="entry name" value="Alpha-amylase"/>
    <property type="match status" value="1"/>
</dbReference>
<keyword evidence="5" id="KW-1185">Reference proteome</keyword>
<dbReference type="InterPro" id="IPR013783">
    <property type="entry name" value="Ig-like_fold"/>
</dbReference>
<dbReference type="InterPro" id="IPR006047">
    <property type="entry name" value="GH13_cat_dom"/>
</dbReference>
<evidence type="ECO:0000256" key="1">
    <source>
        <dbReference type="ARBA" id="ARBA00022801"/>
    </source>
</evidence>
<dbReference type="SUPFAM" id="SSF81296">
    <property type="entry name" value="E set domains"/>
    <property type="match status" value="1"/>
</dbReference>
<dbReference type="Gene3D" id="3.20.20.80">
    <property type="entry name" value="Glycosidases"/>
    <property type="match status" value="1"/>
</dbReference>
<name>A0ABY4H5I4_9BACI</name>
<evidence type="ECO:0000313" key="5">
    <source>
        <dbReference type="Proteomes" id="UP000831880"/>
    </source>
</evidence>
<proteinExistence type="predicted"/>
<evidence type="ECO:0000256" key="2">
    <source>
        <dbReference type="ARBA" id="ARBA00023295"/>
    </source>
</evidence>
<organism evidence="4 5">
    <name type="scientific">Halobacillus shinanisalinarum</name>
    <dbReference type="NCBI Taxonomy" id="2932258"/>
    <lineage>
        <taxon>Bacteria</taxon>
        <taxon>Bacillati</taxon>
        <taxon>Bacillota</taxon>
        <taxon>Bacilli</taxon>
        <taxon>Bacillales</taxon>
        <taxon>Bacillaceae</taxon>
        <taxon>Halobacillus</taxon>
    </lineage>
</organism>
<evidence type="ECO:0000313" key="4">
    <source>
        <dbReference type="EMBL" id="UOQ95418.1"/>
    </source>
</evidence>
<dbReference type="GO" id="GO:0016787">
    <property type="term" value="F:hydrolase activity"/>
    <property type="evidence" value="ECO:0007669"/>
    <property type="project" value="UniProtKB-KW"/>
</dbReference>
<feature type="domain" description="Glycosyl hydrolase family 13 catalytic" evidence="3">
    <location>
        <begin position="143"/>
        <end position="538"/>
    </location>
</feature>
<protein>
    <submittedName>
        <fullName evidence="4">Glycoside hydrolase family 13 protein</fullName>
    </submittedName>
</protein>
<evidence type="ECO:0000259" key="3">
    <source>
        <dbReference type="SMART" id="SM00642"/>
    </source>
</evidence>
<dbReference type="InterPro" id="IPR013780">
    <property type="entry name" value="Glyco_hydro_b"/>
</dbReference>
<reference evidence="4 5" key="1">
    <citation type="submission" date="2022-04" db="EMBL/GenBank/DDBJ databases">
        <title>Halobacillus sp. isolated from saltern.</title>
        <authorList>
            <person name="Won M."/>
            <person name="Lee C.-M."/>
            <person name="Woen H.-Y."/>
            <person name="Kwon S.-W."/>
        </authorList>
    </citation>
    <scope>NUCLEOTIDE SEQUENCE [LARGE SCALE GENOMIC DNA]</scope>
    <source>
        <strain evidence="4 5">SSTM10-2</strain>
    </source>
</reference>
<dbReference type="SUPFAM" id="SSF51445">
    <property type="entry name" value="(Trans)glycosidases"/>
    <property type="match status" value="1"/>
</dbReference>
<dbReference type="PANTHER" id="PTHR10357:SF210">
    <property type="entry name" value="MALTODEXTRIN GLUCOSIDASE"/>
    <property type="match status" value="1"/>
</dbReference>
<dbReference type="CDD" id="cd02857">
    <property type="entry name" value="E_set_CDase_PDE_N"/>
    <property type="match status" value="1"/>
</dbReference>
<keyword evidence="1 4" id="KW-0378">Hydrolase</keyword>
<dbReference type="Gene3D" id="2.60.40.10">
    <property type="entry name" value="Immunoglobulins"/>
    <property type="match status" value="1"/>
</dbReference>
<dbReference type="InterPro" id="IPR004185">
    <property type="entry name" value="Glyco_hydro_13_lg-like_dom"/>
</dbReference>
<dbReference type="Gene3D" id="3.90.400.10">
    <property type="entry name" value="Oligo-1,6-glucosidase, Domain 2"/>
    <property type="match status" value="1"/>
</dbReference>